<evidence type="ECO:0000313" key="1">
    <source>
        <dbReference type="EMBL" id="NER63488.1"/>
    </source>
</evidence>
<evidence type="ECO:0000313" key="2">
    <source>
        <dbReference type="Proteomes" id="UP000482634"/>
    </source>
</evidence>
<dbReference type="AlphaFoldDB" id="A0A6B3NSS7"/>
<proteinExistence type="predicted"/>
<sequence length="181" mass="20691">MKISAGAIQRYCIDHEWSGPKAQSIRNSKLLIHYVKSRASGQRLEVVRKDTVKKPLIPDETIRAYVQLLEDERDQAISSRRRIERGLRNLPGIPIDEIIRSGFGEPSPAGEKQLPSFRLPNMAREALNILFDEVILDSVGLQFHRDRVRQKVTLNILLQKHHITALRELLQSSQSEVAQKV</sequence>
<name>A0A6B3NSS7_9PSED</name>
<comment type="caution">
    <text evidence="1">The sequence shown here is derived from an EMBL/GenBank/DDBJ whole genome shotgun (WGS) entry which is preliminary data.</text>
</comment>
<dbReference type="Proteomes" id="UP000482634">
    <property type="component" value="Unassembled WGS sequence"/>
</dbReference>
<gene>
    <name evidence="1" type="ORF">G3436_05730</name>
</gene>
<organism evidence="1 2">
    <name type="scientific">Pseudomonas brassicae</name>
    <dbReference type="NCBI Taxonomy" id="2708063"/>
    <lineage>
        <taxon>Bacteria</taxon>
        <taxon>Pseudomonadati</taxon>
        <taxon>Pseudomonadota</taxon>
        <taxon>Gammaproteobacteria</taxon>
        <taxon>Pseudomonadales</taxon>
        <taxon>Pseudomonadaceae</taxon>
        <taxon>Pseudomonas</taxon>
    </lineage>
</organism>
<keyword evidence="2" id="KW-1185">Reference proteome</keyword>
<protein>
    <submittedName>
        <fullName evidence="1">Uncharacterized protein</fullName>
    </submittedName>
</protein>
<dbReference type="EMBL" id="JAAHBU010000063">
    <property type="protein sequence ID" value="NER63488.1"/>
    <property type="molecule type" value="Genomic_DNA"/>
</dbReference>
<reference evidence="1 2" key="1">
    <citation type="submission" date="2020-02" db="EMBL/GenBank/DDBJ databases">
        <title>Broccoli isolated Pseudomonas sp.</title>
        <authorList>
            <person name="Fujikawa T."/>
            <person name="Sawada H."/>
        </authorList>
    </citation>
    <scope>NUCLEOTIDE SEQUENCE [LARGE SCALE GENOMIC DNA]</scope>
    <source>
        <strain evidence="1 2">MAFF212427</strain>
    </source>
</reference>
<accession>A0A6B3NSS7</accession>
<dbReference type="RefSeq" id="WP_163942301.1">
    <property type="nucleotide sequence ID" value="NZ_JAAHBU010000063.1"/>
</dbReference>